<dbReference type="EMBL" id="BK014673">
    <property type="protein sequence ID" value="DAD67289.1"/>
    <property type="molecule type" value="Genomic_DNA"/>
</dbReference>
<proteinExistence type="predicted"/>
<accession>A0A8S5LBI9</accession>
<evidence type="ECO:0000313" key="1">
    <source>
        <dbReference type="EMBL" id="DAD67289.1"/>
    </source>
</evidence>
<reference evidence="1" key="1">
    <citation type="journal article" date="2021" name="Proc. Natl. Acad. Sci. U.S.A.">
        <title>A Catalog of Tens of Thousands of Viruses from Human Metagenomes Reveals Hidden Associations with Chronic Diseases.</title>
        <authorList>
            <person name="Tisza M.J."/>
            <person name="Buck C.B."/>
        </authorList>
    </citation>
    <scope>NUCLEOTIDE SEQUENCE</scope>
    <source>
        <strain evidence="1">Cteo515</strain>
    </source>
</reference>
<protein>
    <submittedName>
        <fullName evidence="1">Uncharacterized protein</fullName>
    </submittedName>
</protein>
<name>A0A8S5LBI9_9CAUD</name>
<organism evidence="1">
    <name type="scientific">Myoviridae sp. cteo515</name>
    <dbReference type="NCBI Taxonomy" id="2823550"/>
    <lineage>
        <taxon>Viruses</taxon>
        <taxon>Duplodnaviria</taxon>
        <taxon>Heunggongvirae</taxon>
        <taxon>Uroviricota</taxon>
        <taxon>Caudoviricetes</taxon>
    </lineage>
</organism>
<sequence length="46" mass="5190">MKEVSPMKAIRQKCLDCSCGSSEEVKKLKTVLLRNVHYINLGLVIN</sequence>